<reference evidence="5 6" key="1">
    <citation type="submission" date="2020-08" db="EMBL/GenBank/DDBJ databases">
        <title>Genome public.</title>
        <authorList>
            <person name="Liu C."/>
            <person name="Sun Q."/>
        </authorList>
    </citation>
    <scope>NUCLEOTIDE SEQUENCE [LARGE SCALE GENOMIC DNA]</scope>
    <source>
        <strain evidence="5 6">NSJ-10</strain>
    </source>
</reference>
<evidence type="ECO:0000313" key="6">
    <source>
        <dbReference type="Proteomes" id="UP000615234"/>
    </source>
</evidence>
<dbReference type="Pfam" id="PF00929">
    <property type="entry name" value="RNase_T"/>
    <property type="match status" value="1"/>
</dbReference>
<dbReference type="InterPro" id="IPR012337">
    <property type="entry name" value="RNaseH-like_sf"/>
</dbReference>
<evidence type="ECO:0000313" key="5">
    <source>
        <dbReference type="EMBL" id="MBC5661475.1"/>
    </source>
</evidence>
<evidence type="ECO:0000256" key="3">
    <source>
        <dbReference type="ARBA" id="ARBA00022839"/>
    </source>
</evidence>
<evidence type="ECO:0000256" key="2">
    <source>
        <dbReference type="ARBA" id="ARBA00022801"/>
    </source>
</evidence>
<protein>
    <submittedName>
        <fullName evidence="5">Exonuclease domain-containing protein</fullName>
    </submittedName>
</protein>
<evidence type="ECO:0000256" key="1">
    <source>
        <dbReference type="ARBA" id="ARBA00022722"/>
    </source>
</evidence>
<dbReference type="InterPro" id="IPR013520">
    <property type="entry name" value="Ribonucl_H"/>
</dbReference>
<feature type="domain" description="Exonuclease" evidence="4">
    <location>
        <begin position="2"/>
        <end position="184"/>
    </location>
</feature>
<keyword evidence="2" id="KW-0378">Hydrolase</keyword>
<gene>
    <name evidence="5" type="ORF">H8S09_00970</name>
</gene>
<dbReference type="CDD" id="cd06133">
    <property type="entry name" value="ERI-1_3'hExo_like"/>
    <property type="match status" value="1"/>
</dbReference>
<accession>A0A8I0AMM3</accession>
<dbReference type="RefSeq" id="WP_021944272.1">
    <property type="nucleotide sequence ID" value="NZ_JACOOX010000001.1"/>
</dbReference>
<comment type="caution">
    <text evidence="5">The sequence shown here is derived from an EMBL/GenBank/DDBJ whole genome shotgun (WGS) entry which is preliminary data.</text>
</comment>
<dbReference type="PANTHER" id="PTHR23044:SF61">
    <property type="entry name" value="3'-5' EXORIBONUCLEASE 1-RELATED"/>
    <property type="match status" value="1"/>
</dbReference>
<dbReference type="InterPro" id="IPR047201">
    <property type="entry name" value="ERI-1_3'hExo-like"/>
</dbReference>
<dbReference type="SMART" id="SM00479">
    <property type="entry name" value="EXOIII"/>
    <property type="match status" value="1"/>
</dbReference>
<proteinExistence type="predicted"/>
<dbReference type="EMBL" id="JACOOX010000001">
    <property type="protein sequence ID" value="MBC5661475.1"/>
    <property type="molecule type" value="Genomic_DNA"/>
</dbReference>
<dbReference type="GO" id="GO:0003676">
    <property type="term" value="F:nucleic acid binding"/>
    <property type="evidence" value="ECO:0007669"/>
    <property type="project" value="InterPro"/>
</dbReference>
<dbReference type="Gene3D" id="3.30.420.10">
    <property type="entry name" value="Ribonuclease H-like superfamily/Ribonuclease H"/>
    <property type="match status" value="1"/>
</dbReference>
<organism evidence="5 6">
    <name type="scientific">Coprococcus hominis</name>
    <name type="common">ex Liu et al. 2022</name>
    <dbReference type="NCBI Taxonomy" id="2763039"/>
    <lineage>
        <taxon>Bacteria</taxon>
        <taxon>Bacillati</taxon>
        <taxon>Bacillota</taxon>
        <taxon>Clostridia</taxon>
        <taxon>Lachnospirales</taxon>
        <taxon>Lachnospiraceae</taxon>
        <taxon>Coprococcus</taxon>
    </lineage>
</organism>
<dbReference type="GO" id="GO:0000175">
    <property type="term" value="F:3'-5'-RNA exonuclease activity"/>
    <property type="evidence" value="ECO:0007669"/>
    <property type="project" value="InterPro"/>
</dbReference>
<name>A0A8I0AMM3_9FIRM</name>
<sequence length="319" mass="37708">MNYIVMDLEWNQSYSGHIGEHPRMPFEIIEIGAVKVDKNYRIIDEYSSLIKPRIYKKLHSKIRTILNYDETDLAKGRGFKEVCTEFLEWCGKDYIFCTWGPMDLTELQTNMAFYYMDKLPRPLKFLNLQQIYANMVDPTGSTVSKLEKAVADFNIPEDEPFHSAVNDARYTALVLKEMHPRNLKDLYSFDLYIHPTKKEEEIVAIHNNQYEYITREFSSKQEAMDDKDIACIRCYKCNKKINKRLEWFSNSPSSYICAGKCWHHGYFSGKIKFKPLDNGKYYVVKTIKPIDKNGVEAIKQKQTEIRERRKEKRHTRATR</sequence>
<keyword evidence="6" id="KW-1185">Reference proteome</keyword>
<keyword evidence="1" id="KW-0540">Nuclease</keyword>
<keyword evidence="3 5" id="KW-0269">Exonuclease</keyword>
<dbReference type="PANTHER" id="PTHR23044">
    <property type="entry name" value="3'-5' EXONUCLEASE ERI1-RELATED"/>
    <property type="match status" value="1"/>
</dbReference>
<evidence type="ECO:0000259" key="4">
    <source>
        <dbReference type="SMART" id="SM00479"/>
    </source>
</evidence>
<dbReference type="SUPFAM" id="SSF53098">
    <property type="entry name" value="Ribonuclease H-like"/>
    <property type="match status" value="1"/>
</dbReference>
<dbReference type="InterPro" id="IPR036397">
    <property type="entry name" value="RNaseH_sf"/>
</dbReference>
<dbReference type="Proteomes" id="UP000615234">
    <property type="component" value="Unassembled WGS sequence"/>
</dbReference>
<dbReference type="InterPro" id="IPR051274">
    <property type="entry name" value="3-5_Exoribonuclease"/>
</dbReference>
<dbReference type="AlphaFoldDB" id="A0A8I0AMM3"/>